<organism evidence="1 2">
    <name type="scientific">Paenibacillus mesotrionivorans</name>
    <dbReference type="NCBI Taxonomy" id="3160968"/>
    <lineage>
        <taxon>Bacteria</taxon>
        <taxon>Bacillati</taxon>
        <taxon>Bacillota</taxon>
        <taxon>Bacilli</taxon>
        <taxon>Bacillales</taxon>
        <taxon>Paenibacillaceae</taxon>
        <taxon>Paenibacillus</taxon>
    </lineage>
</organism>
<sequence>MSSLRRIYASIFKWAPASAAATVCQQLLGALVPAAVTVVSAGLFDHAAKAINGQADGTKLYLYAALYLIIYLINDILEYIFSIAVNAGIYEKGTAYFRMNLYEKVAKLPLLALEDPEVLNRKERADKAVQDESLSALFNGTLVFLRAPLTAVALAAVLARYSVWLLPLSLLSVLPYLVARLIRGKEFFHVRRAQAPETRRLAYLWSLFHTRQTAKEMRVAGFDGYLTGKWTATRDKVNEELWAVGKKDAISLLFCDLFRILGYGASIGLVLMLALRGQVTMGVFGASVTAFLSMQMTMKVFLQSLGRIPEQLGYAKDYYAFLDQKEEENGSTAYPGLQMDIRLEGVAFRYPGQTGYALSNLDLVIRKGEKVAVLGENGSGKTTLGRLLLGFYPPEEGEVFVDGVPVSHYDQTGFRRQASAVAQQFAVYNLSLRENVALSDTERLHADGDIMEALRQAGLEGIGGLDEPMGREFGGRELSGGQWQKLAIARGLFRPSSLILLDEPTAALDPLVETDILRSFIHAAQDKTAVIISHRVGLCKLVDRIVVMKDGRIAESGSHQELLAAGGEYARLYTAQEQWYR</sequence>
<reference evidence="1" key="1">
    <citation type="submission" date="2024-12" db="EMBL/GenBank/DDBJ databases">
        <authorList>
            <person name="Wu N."/>
        </authorList>
    </citation>
    <scope>NUCLEOTIDE SEQUENCE</scope>
    <source>
        <strain evidence="1">P15</strain>
    </source>
</reference>
<keyword evidence="1" id="KW-0067">ATP-binding</keyword>
<comment type="caution">
    <text evidence="1">The sequence shown here is derived from an EMBL/GenBank/DDBJ whole genome shotgun (WGS) entry which is preliminary data.</text>
</comment>
<evidence type="ECO:0000313" key="2">
    <source>
        <dbReference type="Proteomes" id="UP001631969"/>
    </source>
</evidence>
<gene>
    <name evidence="1" type="ORF">ACI1P1_25875</name>
</gene>
<keyword evidence="1" id="KW-0547">Nucleotide-binding</keyword>
<dbReference type="EMBL" id="JBJURJ010000021">
    <property type="protein sequence ID" value="MFM9331733.1"/>
    <property type="molecule type" value="Genomic_DNA"/>
</dbReference>
<evidence type="ECO:0000313" key="1">
    <source>
        <dbReference type="EMBL" id="MFM9331733.1"/>
    </source>
</evidence>
<proteinExistence type="predicted"/>
<accession>A0ACC7P434</accession>
<dbReference type="Proteomes" id="UP001631969">
    <property type="component" value="Unassembled WGS sequence"/>
</dbReference>
<keyword evidence="2" id="KW-1185">Reference proteome</keyword>
<name>A0ACC7P434_9BACL</name>
<protein>
    <submittedName>
        <fullName evidence="1">ABC transporter ATP-binding protein</fullName>
    </submittedName>
</protein>